<evidence type="ECO:0000259" key="1">
    <source>
        <dbReference type="Pfam" id="PF23947"/>
    </source>
</evidence>
<comment type="caution">
    <text evidence="2">The sequence shown here is derived from an EMBL/GenBank/DDBJ whole genome shotgun (WGS) entry which is preliminary data.</text>
</comment>
<dbReference type="EMBL" id="PDJZ01000018">
    <property type="protein sequence ID" value="RXJ83019.1"/>
    <property type="molecule type" value="Genomic_DNA"/>
</dbReference>
<evidence type="ECO:0000313" key="2">
    <source>
        <dbReference type="EMBL" id="RXJ83019.1"/>
    </source>
</evidence>
<protein>
    <recommendedName>
        <fullName evidence="1">DUF7281 domain-containing protein</fullName>
    </recommendedName>
</protein>
<name>A0A4Q0ZA71_9BACT</name>
<reference evidence="2 3" key="1">
    <citation type="submission" date="2017-10" db="EMBL/GenBank/DDBJ databases">
        <title>Genomics of the genus Arcobacter.</title>
        <authorList>
            <person name="Perez-Cataluna A."/>
            <person name="Figueras M.J."/>
        </authorList>
    </citation>
    <scope>NUCLEOTIDE SEQUENCE [LARGE SCALE GENOMIC DNA]</scope>
    <source>
        <strain evidence="2 3">F26</strain>
    </source>
</reference>
<proteinExistence type="predicted"/>
<dbReference type="RefSeq" id="WP_128987452.1">
    <property type="nucleotide sequence ID" value="NZ_PDJZ01000018.1"/>
</dbReference>
<sequence>MAINITEKNFQAIKILLEDKYIVKSLFSSKKLLDEFIGCNCVYISGKPALIYLNDDEALFGVIKSNGYNVNCIEDLDYFIEQNENPKSRDEIADKYSHTKRVESKSFNGLMISVFDKLEVIYNEKKQYFYPLEGSGLFLHYSSKLQLDDDVIVVGVENPQVVWNINKYKHLFNKEKKYLFLCISEYKTNYQYTWLESFSGEYIHFGDFDLAGINIYLNTIVPKLKKAKSHSFLIPDNIYEIIKKKNYMLDYSNQTRYLNITSKEDNNLQKLIEFIKDNKITIEQEDLSKRLFNP</sequence>
<dbReference type="Proteomes" id="UP000290870">
    <property type="component" value="Unassembled WGS sequence"/>
</dbReference>
<dbReference type="AlphaFoldDB" id="A0A4Q0ZA71"/>
<gene>
    <name evidence="2" type="ORF">CRU90_11670</name>
</gene>
<dbReference type="OrthoDB" id="9811427at2"/>
<dbReference type="InterPro" id="IPR055705">
    <property type="entry name" value="DUF7281"/>
</dbReference>
<feature type="domain" description="DUF7281" evidence="1">
    <location>
        <begin position="148"/>
        <end position="287"/>
    </location>
</feature>
<dbReference type="Pfam" id="PF23947">
    <property type="entry name" value="DUF7281"/>
    <property type="match status" value="1"/>
</dbReference>
<accession>A0A4Q0ZA71</accession>
<organism evidence="2 3">
    <name type="scientific">Arcobacter cloacae</name>
    <dbReference type="NCBI Taxonomy" id="1054034"/>
    <lineage>
        <taxon>Bacteria</taxon>
        <taxon>Pseudomonadati</taxon>
        <taxon>Campylobacterota</taxon>
        <taxon>Epsilonproteobacteria</taxon>
        <taxon>Campylobacterales</taxon>
        <taxon>Arcobacteraceae</taxon>
        <taxon>Arcobacter</taxon>
    </lineage>
</organism>
<evidence type="ECO:0000313" key="3">
    <source>
        <dbReference type="Proteomes" id="UP000290870"/>
    </source>
</evidence>